<name>A0ABD2A6W6_VESSQ</name>
<organism evidence="1 2">
    <name type="scientific">Vespula squamosa</name>
    <name type="common">Southern yellow jacket</name>
    <name type="synonym">Wasp</name>
    <dbReference type="NCBI Taxonomy" id="30214"/>
    <lineage>
        <taxon>Eukaryota</taxon>
        <taxon>Metazoa</taxon>
        <taxon>Ecdysozoa</taxon>
        <taxon>Arthropoda</taxon>
        <taxon>Hexapoda</taxon>
        <taxon>Insecta</taxon>
        <taxon>Pterygota</taxon>
        <taxon>Neoptera</taxon>
        <taxon>Endopterygota</taxon>
        <taxon>Hymenoptera</taxon>
        <taxon>Apocrita</taxon>
        <taxon>Aculeata</taxon>
        <taxon>Vespoidea</taxon>
        <taxon>Vespidae</taxon>
        <taxon>Vespinae</taxon>
        <taxon>Vespula</taxon>
    </lineage>
</organism>
<gene>
    <name evidence="1" type="ORF">V1478_014035</name>
</gene>
<evidence type="ECO:0000313" key="1">
    <source>
        <dbReference type="EMBL" id="KAL2716359.1"/>
    </source>
</evidence>
<dbReference type="AlphaFoldDB" id="A0ABD2A6W6"/>
<protein>
    <submittedName>
        <fullName evidence="1">Uncharacterized protein</fullName>
    </submittedName>
</protein>
<reference evidence="1 2" key="1">
    <citation type="journal article" date="2024" name="Ann. Entomol. Soc. Am.">
        <title>Genomic analyses of the southern and eastern yellowjacket wasps (Hymenoptera: Vespidae) reveal evolutionary signatures of social life.</title>
        <authorList>
            <person name="Catto M.A."/>
            <person name="Caine P.B."/>
            <person name="Orr S.E."/>
            <person name="Hunt B.G."/>
            <person name="Goodisman M.A.D."/>
        </authorList>
    </citation>
    <scope>NUCLEOTIDE SEQUENCE [LARGE SCALE GENOMIC DNA]</scope>
    <source>
        <strain evidence="1">233</strain>
        <tissue evidence="1">Head and thorax</tissue>
    </source>
</reference>
<proteinExistence type="predicted"/>
<dbReference type="EMBL" id="JAUDFV010000154">
    <property type="protein sequence ID" value="KAL2716359.1"/>
    <property type="molecule type" value="Genomic_DNA"/>
</dbReference>
<keyword evidence="2" id="KW-1185">Reference proteome</keyword>
<dbReference type="Proteomes" id="UP001607302">
    <property type="component" value="Unassembled WGS sequence"/>
</dbReference>
<evidence type="ECO:0000313" key="2">
    <source>
        <dbReference type="Proteomes" id="UP001607302"/>
    </source>
</evidence>
<accession>A0ABD2A6W6</accession>
<sequence length="47" mass="5560">MERLARNKKEKRTSRRLVTTSVLCLGRDDFYDQDMLRSTVLIKSSKN</sequence>
<comment type="caution">
    <text evidence="1">The sequence shown here is derived from an EMBL/GenBank/DDBJ whole genome shotgun (WGS) entry which is preliminary data.</text>
</comment>